<dbReference type="EMBL" id="CP136920">
    <property type="protein sequence ID" value="WOO43417.1"/>
    <property type="molecule type" value="Genomic_DNA"/>
</dbReference>
<evidence type="ECO:0000313" key="2">
    <source>
        <dbReference type="EMBL" id="WOO43417.1"/>
    </source>
</evidence>
<feature type="region of interest" description="Disordered" evidence="1">
    <location>
        <begin position="490"/>
        <end position="524"/>
    </location>
</feature>
<dbReference type="Gene3D" id="2.60.120.260">
    <property type="entry name" value="Galactose-binding domain-like"/>
    <property type="match status" value="1"/>
</dbReference>
<feature type="compositionally biased region" description="Gly residues" evidence="1">
    <location>
        <begin position="501"/>
        <end position="514"/>
    </location>
</feature>
<protein>
    <submittedName>
        <fullName evidence="2">Uncharacterized protein</fullName>
    </submittedName>
</protein>
<accession>A0AAQ3LEU3</accession>
<evidence type="ECO:0000256" key="1">
    <source>
        <dbReference type="SAM" id="MobiDB-lite"/>
    </source>
</evidence>
<organism evidence="2 3">
    <name type="scientific">Rubellicoccus peritrichatus</name>
    <dbReference type="NCBI Taxonomy" id="3080537"/>
    <lineage>
        <taxon>Bacteria</taxon>
        <taxon>Pseudomonadati</taxon>
        <taxon>Verrucomicrobiota</taxon>
        <taxon>Opitutia</taxon>
        <taxon>Puniceicoccales</taxon>
        <taxon>Cerasicoccaceae</taxon>
        <taxon>Rubellicoccus</taxon>
    </lineage>
</organism>
<feature type="compositionally biased region" description="Low complexity" evidence="1">
    <location>
        <begin position="39"/>
        <end position="49"/>
    </location>
</feature>
<dbReference type="InterPro" id="IPR008979">
    <property type="entry name" value="Galactose-bd-like_sf"/>
</dbReference>
<feature type="compositionally biased region" description="Pro residues" evidence="1">
    <location>
        <begin position="515"/>
        <end position="524"/>
    </location>
</feature>
<dbReference type="RefSeq" id="WP_317835972.1">
    <property type="nucleotide sequence ID" value="NZ_CP136920.1"/>
</dbReference>
<sequence>MSRYHYLATLSLGYLIYSFGPSTLVANQTPVVEAVEVTENSETTAEASTGKPGQVTQVTGGRKVESRTDKPADVELVEVPAITTRDLLNKPKNLARWHMGAVLYTAHEGPLNPFNWRDADDGESAGLLLGDDPSAGLELTPDIYKYVIELNDYYLVDRFTFKNFTAVGSIQMYSANALVRSDSEEWQVLSEPVEFSEEGYVSARFEEVDTKYLMVVFNILETGSIGIFGVYGDMTLAETRLPRTREDAEAVQTQSLDSSETTKFNFGSLHGGSRITHVSAEDTTGTENLIDDDVETYYQFPPDSKEDVVIIDMSEQQEVNRVSMLFESGPGIFDFYMTNDLPEGMEIIDDEPTASTSESLDEDTALNWEQQNILENPMRLATLPGGLGEYLALTSIFGAPTVQRVILPESFFENNKYAMEFEVDGSEGRFRADFEAIETRYLIVRFTPTPGSEGGSGLRIFEIGLFGDVPEDKRRLARIPVFEFFENSVNLNGDGDSPTGTGDGDNGVPDGGGAPRPPPPVSPL</sequence>
<feature type="region of interest" description="Disordered" evidence="1">
    <location>
        <begin position="39"/>
        <end position="69"/>
    </location>
</feature>
<proteinExistence type="predicted"/>
<dbReference type="AlphaFoldDB" id="A0AAQ3LEU3"/>
<keyword evidence="3" id="KW-1185">Reference proteome</keyword>
<evidence type="ECO:0000313" key="3">
    <source>
        <dbReference type="Proteomes" id="UP001304300"/>
    </source>
</evidence>
<dbReference type="Proteomes" id="UP001304300">
    <property type="component" value="Chromosome"/>
</dbReference>
<dbReference type="KEGG" id="puo:RZN69_09980"/>
<name>A0AAQ3LEU3_9BACT</name>
<dbReference type="SUPFAM" id="SSF49785">
    <property type="entry name" value="Galactose-binding domain-like"/>
    <property type="match status" value="1"/>
</dbReference>
<gene>
    <name evidence="2" type="ORF">RZN69_09980</name>
</gene>
<reference evidence="2 3" key="1">
    <citation type="submission" date="2023-10" db="EMBL/GenBank/DDBJ databases">
        <title>Rubellicoccus peritrichatus gen. nov., sp. nov., isolated from an algae of coral reef tank.</title>
        <authorList>
            <person name="Luo J."/>
        </authorList>
    </citation>
    <scope>NUCLEOTIDE SEQUENCE [LARGE SCALE GENOMIC DNA]</scope>
    <source>
        <strain evidence="2 3">CR14</strain>
    </source>
</reference>